<dbReference type="AlphaFoldDB" id="A0A238H729"/>
<dbReference type="Proteomes" id="UP000198460">
    <property type="component" value="Unassembled WGS sequence"/>
</dbReference>
<proteinExistence type="predicted"/>
<evidence type="ECO:0000313" key="1">
    <source>
        <dbReference type="EMBL" id="SMG01251.1"/>
    </source>
</evidence>
<name>A0A238H729_9BURK</name>
<reference evidence="1 2" key="1">
    <citation type="submission" date="2017-04" db="EMBL/GenBank/DDBJ databases">
        <authorList>
            <person name="Afonso C.L."/>
            <person name="Miller P.J."/>
            <person name="Scott M.A."/>
            <person name="Spackman E."/>
            <person name="Goraichik I."/>
            <person name="Dimitrov K.M."/>
            <person name="Suarez D.L."/>
            <person name="Swayne D.E."/>
        </authorList>
    </citation>
    <scope>NUCLEOTIDE SEQUENCE [LARGE SCALE GENOMIC DNA]</scope>
    <source>
        <strain evidence="1">LMG 28154</strain>
    </source>
</reference>
<evidence type="ECO:0000313" key="2">
    <source>
        <dbReference type="Proteomes" id="UP000198460"/>
    </source>
</evidence>
<protein>
    <submittedName>
        <fullName evidence="1">Uncharacterized protein</fullName>
    </submittedName>
</protein>
<gene>
    <name evidence="1" type="ORF">BSIN_4283</name>
</gene>
<accession>A0A238H729</accession>
<dbReference type="EMBL" id="FXAN01000071">
    <property type="protein sequence ID" value="SMG01251.1"/>
    <property type="molecule type" value="Genomic_DNA"/>
</dbReference>
<sequence length="43" mass="4939">MALDEREQTVEWRHRSACLREIAHIGAKRDMACRANRLKDSGG</sequence>
<organism evidence="1 2">
    <name type="scientific">Burkholderia singularis</name>
    <dbReference type="NCBI Taxonomy" id="1503053"/>
    <lineage>
        <taxon>Bacteria</taxon>
        <taxon>Pseudomonadati</taxon>
        <taxon>Pseudomonadota</taxon>
        <taxon>Betaproteobacteria</taxon>
        <taxon>Burkholderiales</taxon>
        <taxon>Burkholderiaceae</taxon>
        <taxon>Burkholderia</taxon>
        <taxon>pseudomallei group</taxon>
    </lineage>
</organism>